<organism evidence="6 7">
    <name type="scientific">Aliigemmobacter aestuarii</name>
    <dbReference type="NCBI Taxonomy" id="1445661"/>
    <lineage>
        <taxon>Bacteria</taxon>
        <taxon>Pseudomonadati</taxon>
        <taxon>Pseudomonadota</taxon>
        <taxon>Alphaproteobacteria</taxon>
        <taxon>Rhodobacterales</taxon>
        <taxon>Paracoccaceae</taxon>
        <taxon>Aliigemmobacter</taxon>
    </lineage>
</organism>
<feature type="transmembrane region" description="Helical" evidence="5">
    <location>
        <begin position="116"/>
        <end position="137"/>
    </location>
</feature>
<feature type="transmembrane region" description="Helical" evidence="5">
    <location>
        <begin position="52"/>
        <end position="70"/>
    </location>
</feature>
<feature type="transmembrane region" description="Helical" evidence="5">
    <location>
        <begin position="230"/>
        <end position="248"/>
    </location>
</feature>
<dbReference type="EMBL" id="SSND01000003">
    <property type="protein sequence ID" value="THD83188.1"/>
    <property type="molecule type" value="Genomic_DNA"/>
</dbReference>
<feature type="transmembrane region" description="Helical" evidence="5">
    <location>
        <begin position="21"/>
        <end position="40"/>
    </location>
</feature>
<dbReference type="InterPro" id="IPR052951">
    <property type="entry name" value="Tellurite_res_ion_channel"/>
</dbReference>
<proteinExistence type="predicted"/>
<keyword evidence="7" id="KW-1185">Reference proteome</keyword>
<feature type="transmembrane region" description="Helical" evidence="5">
    <location>
        <begin position="149"/>
        <end position="169"/>
    </location>
</feature>
<evidence type="ECO:0000256" key="5">
    <source>
        <dbReference type="SAM" id="Phobius"/>
    </source>
</evidence>
<accession>A0A4S3MLS9</accession>
<evidence type="ECO:0000256" key="3">
    <source>
        <dbReference type="ARBA" id="ARBA00022989"/>
    </source>
</evidence>
<dbReference type="GO" id="GO:0046583">
    <property type="term" value="F:monoatomic cation efflux transmembrane transporter activity"/>
    <property type="evidence" value="ECO:0007669"/>
    <property type="project" value="TreeGrafter"/>
</dbReference>
<dbReference type="Pfam" id="PF03595">
    <property type="entry name" value="SLAC1"/>
    <property type="match status" value="1"/>
</dbReference>
<reference evidence="6 7" key="1">
    <citation type="submission" date="2019-04" db="EMBL/GenBank/DDBJ databases">
        <title>Draft genome sequence of Gemmobacter aestuarii sp. nov.</title>
        <authorList>
            <person name="Hameed A."/>
            <person name="Lin S.-Y."/>
            <person name="Shahina M."/>
            <person name="Lai W.-A."/>
            <person name="Young C.-C."/>
        </authorList>
    </citation>
    <scope>NUCLEOTIDE SEQUENCE [LARGE SCALE GENOMIC DNA]</scope>
    <source>
        <strain evidence="6 7">CC-PW-75</strain>
    </source>
</reference>
<dbReference type="InterPro" id="IPR038665">
    <property type="entry name" value="Voltage-dep_anion_channel_sf"/>
</dbReference>
<feature type="transmembrane region" description="Helical" evidence="5">
    <location>
        <begin position="90"/>
        <end position="110"/>
    </location>
</feature>
<keyword evidence="4 5" id="KW-0472">Membrane</keyword>
<name>A0A4S3MLS9_9RHOB</name>
<gene>
    <name evidence="6" type="ORF">E7811_12745</name>
</gene>
<evidence type="ECO:0000256" key="1">
    <source>
        <dbReference type="ARBA" id="ARBA00004141"/>
    </source>
</evidence>
<dbReference type="GO" id="GO:0005886">
    <property type="term" value="C:plasma membrane"/>
    <property type="evidence" value="ECO:0007669"/>
    <property type="project" value="TreeGrafter"/>
</dbReference>
<evidence type="ECO:0000313" key="7">
    <source>
        <dbReference type="Proteomes" id="UP000309450"/>
    </source>
</evidence>
<dbReference type="CDD" id="cd09322">
    <property type="entry name" value="TDT_TehA_like"/>
    <property type="match status" value="1"/>
</dbReference>
<dbReference type="InterPro" id="IPR004695">
    <property type="entry name" value="SLAC1/Mae1/Ssu1/TehA"/>
</dbReference>
<feature type="transmembrane region" description="Helical" evidence="5">
    <location>
        <begin position="286"/>
        <end position="303"/>
    </location>
</feature>
<evidence type="ECO:0000256" key="2">
    <source>
        <dbReference type="ARBA" id="ARBA00022692"/>
    </source>
</evidence>
<evidence type="ECO:0000313" key="6">
    <source>
        <dbReference type="EMBL" id="THD83188.1"/>
    </source>
</evidence>
<sequence length="320" mass="33691">MYPAPEFPPRRPKLFARVPPAAFPAVMGLFGLGLALRRAAEALQFTPALPDLFLGGVSLLWVFCLVAYGAKLARRPSVLLEDLRVLPGRAGINALNLSGMLFAATLVPFSPDAARVILFAFLALHAALALVMIRVLLAAPPEAREVTPVWHLSFVGFIIGAVSAVPLGLTELATWILYGTIPVALGIYAASLVQLVRRVPPAPLRPLLAIHLAPASLFTIVAASLGLGQIALGFLVLAGVIVTALIFAAQWMTVSGFSPLWGAFTFPMAAFCSAMLALGFDITATFALIPAVGFIPFVAFRVMQAWAKGALAAKTNAAEA</sequence>
<dbReference type="AlphaFoldDB" id="A0A4S3MLS9"/>
<feature type="transmembrane region" description="Helical" evidence="5">
    <location>
        <begin position="207"/>
        <end position="224"/>
    </location>
</feature>
<keyword evidence="3 5" id="KW-1133">Transmembrane helix</keyword>
<dbReference type="OrthoDB" id="7835091at2"/>
<dbReference type="PANTHER" id="PTHR37955:SF1">
    <property type="entry name" value="DEP DOMAIN-CONTAINING PROTEIN"/>
    <property type="match status" value="1"/>
</dbReference>
<protein>
    <submittedName>
        <fullName evidence="6">Tellurium resistance protein</fullName>
    </submittedName>
</protein>
<dbReference type="Gene3D" id="1.50.10.150">
    <property type="entry name" value="Voltage-dependent anion channel"/>
    <property type="match status" value="1"/>
</dbReference>
<dbReference type="PANTHER" id="PTHR37955">
    <property type="entry name" value="TELLURITE RESISTANCE PROTEIN TEHA"/>
    <property type="match status" value="1"/>
</dbReference>
<evidence type="ECO:0000256" key="4">
    <source>
        <dbReference type="ARBA" id="ARBA00023136"/>
    </source>
</evidence>
<dbReference type="Proteomes" id="UP000309450">
    <property type="component" value="Unassembled WGS sequence"/>
</dbReference>
<comment type="caution">
    <text evidence="6">The sequence shown here is derived from an EMBL/GenBank/DDBJ whole genome shotgun (WGS) entry which is preliminary data.</text>
</comment>
<feature type="transmembrane region" description="Helical" evidence="5">
    <location>
        <begin position="175"/>
        <end position="195"/>
    </location>
</feature>
<keyword evidence="2 5" id="KW-0812">Transmembrane</keyword>
<comment type="subcellular location">
    <subcellularLocation>
        <location evidence="1">Membrane</location>
        <topology evidence="1">Multi-pass membrane protein</topology>
    </subcellularLocation>
</comment>